<evidence type="ECO:0000313" key="5">
    <source>
        <dbReference type="Proteomes" id="UP001172778"/>
    </source>
</evidence>
<dbReference type="PANTHER" id="PTHR43877">
    <property type="entry name" value="AMINOALKYLPHOSPHONATE N-ACETYLTRANSFERASE-RELATED-RELATED"/>
    <property type="match status" value="1"/>
</dbReference>
<dbReference type="Proteomes" id="UP001172778">
    <property type="component" value="Unassembled WGS sequence"/>
</dbReference>
<organism evidence="4 5">
    <name type="scientific">Parachitinimonas caeni</name>
    <dbReference type="NCBI Taxonomy" id="3031301"/>
    <lineage>
        <taxon>Bacteria</taxon>
        <taxon>Pseudomonadati</taxon>
        <taxon>Pseudomonadota</taxon>
        <taxon>Betaproteobacteria</taxon>
        <taxon>Neisseriales</taxon>
        <taxon>Chitinibacteraceae</taxon>
        <taxon>Parachitinimonas</taxon>
    </lineage>
</organism>
<comment type="caution">
    <text evidence="4">The sequence shown here is derived from an EMBL/GenBank/DDBJ whole genome shotgun (WGS) entry which is preliminary data.</text>
</comment>
<evidence type="ECO:0000313" key="4">
    <source>
        <dbReference type="EMBL" id="MDK2124764.1"/>
    </source>
</evidence>
<dbReference type="CDD" id="cd04301">
    <property type="entry name" value="NAT_SF"/>
    <property type="match status" value="1"/>
</dbReference>
<sequence length="146" mass="15880">MTQTALLIRPARVDDATVVAQLLGELGYPQQPALIQLRLLTLSDLRDGAILLAWMAGRVVGLVGVHCIPVLHTEGGLGKITALVVEAPLRGQGIGQRLLTAAEQFARQAGCCRMEVISGNGRSDAHRFYQREGYDPTDQTRFIKTF</sequence>
<dbReference type="EMBL" id="JARRAF010000012">
    <property type="protein sequence ID" value="MDK2124764.1"/>
    <property type="molecule type" value="Genomic_DNA"/>
</dbReference>
<evidence type="ECO:0000256" key="1">
    <source>
        <dbReference type="ARBA" id="ARBA00022679"/>
    </source>
</evidence>
<reference evidence="4" key="1">
    <citation type="submission" date="2023-03" db="EMBL/GenBank/DDBJ databases">
        <title>Chitinimonas shenzhenensis gen. nov., sp. nov., a novel member of family Burkholderiaceae isolated from activated sludge collected in Shen Zhen, China.</title>
        <authorList>
            <person name="Wang X."/>
        </authorList>
    </citation>
    <scope>NUCLEOTIDE SEQUENCE</scope>
    <source>
        <strain evidence="4">DQS-5</strain>
    </source>
</reference>
<dbReference type="InterPro" id="IPR050832">
    <property type="entry name" value="Bact_Acetyltransf"/>
</dbReference>
<dbReference type="Gene3D" id="3.40.630.30">
    <property type="match status" value="1"/>
</dbReference>
<keyword evidence="5" id="KW-1185">Reference proteome</keyword>
<dbReference type="InterPro" id="IPR016181">
    <property type="entry name" value="Acyl_CoA_acyltransferase"/>
</dbReference>
<dbReference type="EC" id="2.3.1.-" evidence="4"/>
<accession>A0ABT7DY71</accession>
<dbReference type="InterPro" id="IPR000182">
    <property type="entry name" value="GNAT_dom"/>
</dbReference>
<name>A0ABT7DY71_9NEIS</name>
<dbReference type="RefSeq" id="WP_284101078.1">
    <property type="nucleotide sequence ID" value="NZ_JARRAF010000012.1"/>
</dbReference>
<dbReference type="PROSITE" id="PS51186">
    <property type="entry name" value="GNAT"/>
    <property type="match status" value="1"/>
</dbReference>
<feature type="domain" description="N-acetyltransferase" evidence="3">
    <location>
        <begin position="6"/>
        <end position="146"/>
    </location>
</feature>
<proteinExistence type="predicted"/>
<evidence type="ECO:0000256" key="2">
    <source>
        <dbReference type="ARBA" id="ARBA00023315"/>
    </source>
</evidence>
<dbReference type="PANTHER" id="PTHR43877:SF2">
    <property type="entry name" value="AMINOALKYLPHOSPHONATE N-ACETYLTRANSFERASE-RELATED"/>
    <property type="match status" value="1"/>
</dbReference>
<dbReference type="GO" id="GO:0016746">
    <property type="term" value="F:acyltransferase activity"/>
    <property type="evidence" value="ECO:0007669"/>
    <property type="project" value="UniProtKB-KW"/>
</dbReference>
<dbReference type="SUPFAM" id="SSF55729">
    <property type="entry name" value="Acyl-CoA N-acyltransferases (Nat)"/>
    <property type="match status" value="1"/>
</dbReference>
<evidence type="ECO:0000259" key="3">
    <source>
        <dbReference type="PROSITE" id="PS51186"/>
    </source>
</evidence>
<keyword evidence="2 4" id="KW-0012">Acyltransferase</keyword>
<keyword evidence="1 4" id="KW-0808">Transferase</keyword>
<protein>
    <submittedName>
        <fullName evidence="4">GNAT family N-acetyltransferase</fullName>
        <ecNumber evidence="4">2.3.1.-</ecNumber>
    </submittedName>
</protein>
<dbReference type="Pfam" id="PF00583">
    <property type="entry name" value="Acetyltransf_1"/>
    <property type="match status" value="1"/>
</dbReference>
<gene>
    <name evidence="4" type="ORF">PZA18_11970</name>
</gene>